<dbReference type="PIRSF" id="PIRSF000137">
    <property type="entry name" value="Alcohol_oxidase"/>
    <property type="match status" value="1"/>
</dbReference>
<reference evidence="5" key="1">
    <citation type="submission" date="2021-05" db="EMBL/GenBank/DDBJ databases">
        <authorList>
            <person name="Alioto T."/>
            <person name="Alioto T."/>
            <person name="Gomez Garrido J."/>
        </authorList>
    </citation>
    <scope>NUCLEOTIDE SEQUENCE</scope>
</reference>
<proteinExistence type="inferred from homology"/>
<feature type="binding site" evidence="2">
    <location>
        <position position="152"/>
    </location>
    <ligand>
        <name>FAD</name>
        <dbReference type="ChEBI" id="CHEBI:57692"/>
    </ligand>
</feature>
<keyword evidence="2" id="KW-0274">FAD</keyword>
<feature type="binding site" evidence="2">
    <location>
        <position position="286"/>
    </location>
    <ligand>
        <name>FAD</name>
        <dbReference type="ChEBI" id="CHEBI:57692"/>
    </ligand>
</feature>
<comment type="cofactor">
    <cofactor evidence="2">
        <name>FAD</name>
        <dbReference type="ChEBI" id="CHEBI:57692"/>
    </cofactor>
</comment>
<organism evidence="5">
    <name type="scientific">Cacopsylla melanoneura</name>
    <dbReference type="NCBI Taxonomy" id="428564"/>
    <lineage>
        <taxon>Eukaryota</taxon>
        <taxon>Metazoa</taxon>
        <taxon>Ecdysozoa</taxon>
        <taxon>Arthropoda</taxon>
        <taxon>Hexapoda</taxon>
        <taxon>Insecta</taxon>
        <taxon>Pterygota</taxon>
        <taxon>Neoptera</taxon>
        <taxon>Paraneoptera</taxon>
        <taxon>Hemiptera</taxon>
        <taxon>Sternorrhyncha</taxon>
        <taxon>Psylloidea</taxon>
        <taxon>Psyllidae</taxon>
        <taxon>Psyllinae</taxon>
        <taxon>Cacopsylla</taxon>
    </lineage>
</organism>
<dbReference type="InterPro" id="IPR007867">
    <property type="entry name" value="GMC_OxRtase_C"/>
</dbReference>
<dbReference type="SUPFAM" id="SSF51905">
    <property type="entry name" value="FAD/NAD(P)-binding domain"/>
    <property type="match status" value="1"/>
</dbReference>
<dbReference type="Gene3D" id="3.30.560.10">
    <property type="entry name" value="Glucose Oxidase, domain 3"/>
    <property type="match status" value="1"/>
</dbReference>
<dbReference type="SUPFAM" id="SSF54373">
    <property type="entry name" value="FAD-linked reductases, C-terminal domain"/>
    <property type="match status" value="1"/>
</dbReference>
<dbReference type="Pfam" id="PF05199">
    <property type="entry name" value="GMC_oxred_C"/>
    <property type="match status" value="1"/>
</dbReference>
<evidence type="ECO:0000259" key="3">
    <source>
        <dbReference type="Pfam" id="PF00732"/>
    </source>
</evidence>
<evidence type="ECO:0000256" key="1">
    <source>
        <dbReference type="ARBA" id="ARBA00010790"/>
    </source>
</evidence>
<dbReference type="PANTHER" id="PTHR11552">
    <property type="entry name" value="GLUCOSE-METHANOL-CHOLINE GMC OXIDOREDUCTASE"/>
    <property type="match status" value="1"/>
</dbReference>
<dbReference type="PANTHER" id="PTHR11552:SF217">
    <property type="entry name" value="GLUCOSE DEHYDROGENASE [FAD, QUINONE]"/>
    <property type="match status" value="1"/>
</dbReference>
<accession>A0A8D8TP29</accession>
<evidence type="ECO:0000256" key="2">
    <source>
        <dbReference type="PIRSR" id="PIRSR000137-2"/>
    </source>
</evidence>
<protein>
    <submittedName>
        <fullName evidence="5">Glucose dehydrogenase [FAD, quinone]</fullName>
    </submittedName>
</protein>
<sequence length="656" mass="71602">MADSCDCVFQDSSYLSQYCSASSGSQNGTSTLFLTLVDLLLRTSCLVADPCNRVSTGDRQKVKIEEAYDYIVVGGGTAGCVVAGRLSENPNVNVLLLETGPDEPTTSRVPGLLANIVGSPLDYSFKTEKNEKACLETGGVCTWARGRMLAGTGAFSGMLYTRPSKSLFDDWANKLQLKGWSSKEVLEFFKKSENNLNPDLVDKDEHGTGGPLTVQRFASQPLFAEDILKAAASLGYKGTDLSGANPSGLNYVQGMVDQGIRASTARMYLTKKLHQTNLRVKLNAQVEKIVFNGTRATGIVYRDLTTNETVTVKVNKEVILSGGVIGSPHLLLLSGVGPKEQLAALNINVVKDLKVGSNLLHHVSVKAEFTMNDNFLQNLNIDELVHYLTNQSGQLASNSMVQLTGFFNSTLSPLNDLQLYFDGFETWCSRTGYLRECQDGKLLNGTSDHDEFIAKLISMKTNKNAAIIDDIVKKYEAIKGAPIAGPLPCGRRRIGVRPNNLLPLSKGQLVLRSANPSDPPKLITNYLDNEQDVKILLTGIRIAQKILSSDLLKKYDIQPDYNYPACNAYPVDSDAYWSCVIHHYTLPENHHTGTCKMGSVTDPDAVVDERLKVYGLANVRVADASVFPTQLNCNPISVVVMTAEKCSQMVLEDNKT</sequence>
<keyword evidence="2" id="KW-0285">Flavoprotein</keyword>
<dbReference type="GO" id="GO:0016614">
    <property type="term" value="F:oxidoreductase activity, acting on CH-OH group of donors"/>
    <property type="evidence" value="ECO:0007669"/>
    <property type="project" value="InterPro"/>
</dbReference>
<name>A0A8D8TP29_9HEMI</name>
<evidence type="ECO:0000259" key="4">
    <source>
        <dbReference type="Pfam" id="PF05199"/>
    </source>
</evidence>
<dbReference type="AlphaFoldDB" id="A0A8D8TP29"/>
<dbReference type="InterPro" id="IPR036188">
    <property type="entry name" value="FAD/NAD-bd_sf"/>
</dbReference>
<feature type="domain" description="Glucose-methanol-choline oxidoreductase N-terminal" evidence="3">
    <location>
        <begin position="68"/>
        <end position="363"/>
    </location>
</feature>
<dbReference type="Pfam" id="PF00732">
    <property type="entry name" value="GMC_oxred_N"/>
    <property type="match status" value="1"/>
</dbReference>
<dbReference type="InterPro" id="IPR012132">
    <property type="entry name" value="GMC_OxRdtase"/>
</dbReference>
<evidence type="ECO:0000313" key="5">
    <source>
        <dbReference type="EMBL" id="CAG6688871.1"/>
    </source>
</evidence>
<feature type="domain" description="Glucose-methanol-choline oxidoreductase C-terminal" evidence="4">
    <location>
        <begin position="503"/>
        <end position="643"/>
    </location>
</feature>
<dbReference type="InterPro" id="IPR000172">
    <property type="entry name" value="GMC_OxRdtase_N"/>
</dbReference>
<dbReference type="GO" id="GO:0050660">
    <property type="term" value="F:flavin adenine dinucleotide binding"/>
    <property type="evidence" value="ECO:0007669"/>
    <property type="project" value="InterPro"/>
</dbReference>
<comment type="similarity">
    <text evidence="1">Belongs to the GMC oxidoreductase family.</text>
</comment>
<dbReference type="EMBL" id="HBUF01289170">
    <property type="protein sequence ID" value="CAG6688871.1"/>
    <property type="molecule type" value="Transcribed_RNA"/>
</dbReference>
<dbReference type="Gene3D" id="3.50.50.60">
    <property type="entry name" value="FAD/NAD(P)-binding domain"/>
    <property type="match status" value="1"/>
</dbReference>